<evidence type="ECO:0000313" key="3">
    <source>
        <dbReference type="EMBL" id="MCH7397392.1"/>
    </source>
</evidence>
<protein>
    <submittedName>
        <fullName evidence="3">Kazal-type serine protease inhibitor family protein</fullName>
    </submittedName>
</protein>
<keyword evidence="1" id="KW-0732">Signal</keyword>
<feature type="domain" description="Kazal-like" evidence="2">
    <location>
        <begin position="26"/>
        <end position="79"/>
    </location>
</feature>
<dbReference type="InterPro" id="IPR002350">
    <property type="entry name" value="Kazal_dom"/>
</dbReference>
<evidence type="ECO:0000313" key="4">
    <source>
        <dbReference type="Proteomes" id="UP001165488"/>
    </source>
</evidence>
<evidence type="ECO:0000256" key="1">
    <source>
        <dbReference type="SAM" id="SignalP"/>
    </source>
</evidence>
<name>A0ABS9ULE3_9BACT</name>
<evidence type="ECO:0000259" key="2">
    <source>
        <dbReference type="PROSITE" id="PS51465"/>
    </source>
</evidence>
<dbReference type="InterPro" id="IPR036058">
    <property type="entry name" value="Kazal_dom_sf"/>
</dbReference>
<dbReference type="EMBL" id="JAKZGS010000003">
    <property type="protein sequence ID" value="MCH7397392.1"/>
    <property type="molecule type" value="Genomic_DNA"/>
</dbReference>
<organism evidence="3 4">
    <name type="scientific">Belliella calami</name>
    <dbReference type="NCBI Taxonomy" id="2923436"/>
    <lineage>
        <taxon>Bacteria</taxon>
        <taxon>Pseudomonadati</taxon>
        <taxon>Bacteroidota</taxon>
        <taxon>Cytophagia</taxon>
        <taxon>Cytophagales</taxon>
        <taxon>Cyclobacteriaceae</taxon>
        <taxon>Belliella</taxon>
    </lineage>
</organism>
<dbReference type="Proteomes" id="UP001165488">
    <property type="component" value="Unassembled WGS sequence"/>
</dbReference>
<keyword evidence="3" id="KW-0646">Protease inhibitor</keyword>
<dbReference type="RefSeq" id="WP_241273906.1">
    <property type="nucleotide sequence ID" value="NZ_JAKZGS010000003.1"/>
</dbReference>
<sequence length="79" mass="8747">MKNLKFPAILLFLMTAFAFQCEDIKPNDVTDCIDPSKINKQYACIEIYDPVCGCDNKTYGNSCHAINAGVKSYTKGACE</sequence>
<dbReference type="Pfam" id="PF00050">
    <property type="entry name" value="Kazal_1"/>
    <property type="match status" value="1"/>
</dbReference>
<reference evidence="3" key="1">
    <citation type="submission" date="2022-03" db="EMBL/GenBank/DDBJ databases">
        <title>De novo assembled genomes of Belliella spp. (Cyclobacteriaceae) strains.</title>
        <authorList>
            <person name="Szabo A."/>
            <person name="Korponai K."/>
            <person name="Felfoldi T."/>
        </authorList>
    </citation>
    <scope>NUCLEOTIDE SEQUENCE</scope>
    <source>
        <strain evidence="3">DSM 107340</strain>
    </source>
</reference>
<keyword evidence="4" id="KW-1185">Reference proteome</keyword>
<dbReference type="PROSITE" id="PS51465">
    <property type="entry name" value="KAZAL_2"/>
    <property type="match status" value="1"/>
</dbReference>
<dbReference type="GO" id="GO:0004867">
    <property type="term" value="F:serine-type endopeptidase inhibitor activity"/>
    <property type="evidence" value="ECO:0007669"/>
    <property type="project" value="UniProtKB-KW"/>
</dbReference>
<feature type="chain" id="PRO_5045483720" evidence="1">
    <location>
        <begin position="19"/>
        <end position="79"/>
    </location>
</feature>
<proteinExistence type="predicted"/>
<keyword evidence="3" id="KW-0722">Serine protease inhibitor</keyword>
<gene>
    <name evidence="3" type="ORF">MM236_05305</name>
</gene>
<feature type="signal peptide" evidence="1">
    <location>
        <begin position="1"/>
        <end position="18"/>
    </location>
</feature>
<accession>A0ABS9ULE3</accession>
<comment type="caution">
    <text evidence="3">The sequence shown here is derived from an EMBL/GenBank/DDBJ whole genome shotgun (WGS) entry which is preliminary data.</text>
</comment>
<dbReference type="Gene3D" id="3.30.60.30">
    <property type="match status" value="1"/>
</dbReference>
<dbReference type="SUPFAM" id="SSF100895">
    <property type="entry name" value="Kazal-type serine protease inhibitors"/>
    <property type="match status" value="1"/>
</dbReference>